<protein>
    <submittedName>
        <fullName evidence="1">Uncharacterized protein</fullName>
    </submittedName>
</protein>
<reference evidence="1 2" key="1">
    <citation type="journal article" date="2021" name="BMC Biol.">
        <title>Horizontally acquired antibacterial genes associated with adaptive radiation of ladybird beetles.</title>
        <authorList>
            <person name="Li H.S."/>
            <person name="Tang X.F."/>
            <person name="Huang Y.H."/>
            <person name="Xu Z.Y."/>
            <person name="Chen M.L."/>
            <person name="Du X.Y."/>
            <person name="Qiu B.Y."/>
            <person name="Chen P.T."/>
            <person name="Zhang W."/>
            <person name="Slipinski A."/>
            <person name="Escalona H.E."/>
            <person name="Waterhouse R.M."/>
            <person name="Zwick A."/>
            <person name="Pang H."/>
        </authorList>
    </citation>
    <scope>NUCLEOTIDE SEQUENCE [LARGE SCALE GENOMIC DNA]</scope>
    <source>
        <strain evidence="1">SYSU2018</strain>
    </source>
</reference>
<name>A0ABD2NUY9_9CUCU</name>
<dbReference type="Proteomes" id="UP001516400">
    <property type="component" value="Unassembled WGS sequence"/>
</dbReference>
<evidence type="ECO:0000313" key="2">
    <source>
        <dbReference type="Proteomes" id="UP001516400"/>
    </source>
</evidence>
<dbReference type="EMBL" id="JABFTP020000144">
    <property type="protein sequence ID" value="KAL3282546.1"/>
    <property type="molecule type" value="Genomic_DNA"/>
</dbReference>
<gene>
    <name evidence="1" type="ORF">HHI36_005726</name>
</gene>
<evidence type="ECO:0000313" key="1">
    <source>
        <dbReference type="EMBL" id="KAL3282546.1"/>
    </source>
</evidence>
<accession>A0ABD2NUY9</accession>
<proteinExistence type="predicted"/>
<dbReference type="AlphaFoldDB" id="A0ABD2NUY9"/>
<sequence length="67" mass="7779">MESMDQYYLLNGKLLSTFREIEKVVEKSRIEVLISTNALENIMNSNVVSPNCQVDFIREKAILENEK</sequence>
<comment type="caution">
    <text evidence="1">The sequence shown here is derived from an EMBL/GenBank/DDBJ whole genome shotgun (WGS) entry which is preliminary data.</text>
</comment>
<organism evidence="1 2">
    <name type="scientific">Cryptolaemus montrouzieri</name>
    <dbReference type="NCBI Taxonomy" id="559131"/>
    <lineage>
        <taxon>Eukaryota</taxon>
        <taxon>Metazoa</taxon>
        <taxon>Ecdysozoa</taxon>
        <taxon>Arthropoda</taxon>
        <taxon>Hexapoda</taxon>
        <taxon>Insecta</taxon>
        <taxon>Pterygota</taxon>
        <taxon>Neoptera</taxon>
        <taxon>Endopterygota</taxon>
        <taxon>Coleoptera</taxon>
        <taxon>Polyphaga</taxon>
        <taxon>Cucujiformia</taxon>
        <taxon>Coccinelloidea</taxon>
        <taxon>Coccinellidae</taxon>
        <taxon>Scymninae</taxon>
        <taxon>Scymnini</taxon>
        <taxon>Cryptolaemus</taxon>
    </lineage>
</organism>
<keyword evidence="2" id="KW-1185">Reference proteome</keyword>